<organism evidence="13">
    <name type="scientific">Auxenochlorella protothecoides</name>
    <name type="common">Green microalga</name>
    <name type="synonym">Chlorella protothecoides</name>
    <dbReference type="NCBI Taxonomy" id="3075"/>
    <lineage>
        <taxon>Eukaryota</taxon>
        <taxon>Viridiplantae</taxon>
        <taxon>Chlorophyta</taxon>
        <taxon>core chlorophytes</taxon>
        <taxon>Trebouxiophyceae</taxon>
        <taxon>Chlorellales</taxon>
        <taxon>Chlorellaceae</taxon>
        <taxon>Auxenochlorella</taxon>
    </lineage>
</organism>
<feature type="non-terminal residue" evidence="13">
    <location>
        <position position="1"/>
    </location>
</feature>
<keyword evidence="6 10" id="KW-0156">Chromatin regulator</keyword>
<keyword evidence="5 8" id="KW-0862">Zinc</keyword>
<dbReference type="SMART" id="SM00249">
    <property type="entry name" value="PHD"/>
    <property type="match status" value="1"/>
</dbReference>
<reference evidence="13" key="1">
    <citation type="submission" date="2015-08" db="EMBL/GenBank/DDBJ databases">
        <authorList>
            <person name="Babu N.S."/>
            <person name="Beckwith C.J."/>
            <person name="Beseler K.G."/>
            <person name="Brison A."/>
            <person name="Carone J.V."/>
            <person name="Caskin T.P."/>
            <person name="Diamond M."/>
            <person name="Durham M.E."/>
            <person name="Foxe J.M."/>
            <person name="Go M."/>
            <person name="Henderson B.A."/>
            <person name="Jones I.B."/>
            <person name="McGettigan J.A."/>
            <person name="Micheletti S.J."/>
            <person name="Nasrallah M.E."/>
            <person name="Ortiz D."/>
            <person name="Piller C.R."/>
            <person name="Privatt S.R."/>
            <person name="Schneider S.L."/>
            <person name="Sharp S."/>
            <person name="Smith T.C."/>
            <person name="Stanton J.D."/>
            <person name="Ullery H.E."/>
            <person name="Wilson R.J."/>
            <person name="Serrano M.G."/>
            <person name="Buck G."/>
            <person name="Lee V."/>
            <person name="Wang Y."/>
            <person name="Carvalho R."/>
            <person name="Voegtly L."/>
            <person name="Shi R."/>
            <person name="Duckworth R."/>
            <person name="Johnson A."/>
            <person name="Loviza R."/>
            <person name="Walstead R."/>
            <person name="Shah Z."/>
            <person name="Kiflezghi M."/>
            <person name="Wade K."/>
            <person name="Ball S.L."/>
            <person name="Bradley K.W."/>
            <person name="Asai D.J."/>
            <person name="Bowman C.A."/>
            <person name="Russell D.A."/>
            <person name="Pope W.H."/>
            <person name="Jacobs-Sera D."/>
            <person name="Hendrix R.W."/>
            <person name="Hatfull G.F."/>
        </authorList>
    </citation>
    <scope>NUCLEOTIDE SEQUENCE</scope>
</reference>
<protein>
    <recommendedName>
        <fullName evidence="10">PHD finger protein ING</fullName>
    </recommendedName>
</protein>
<dbReference type="InterPro" id="IPR019787">
    <property type="entry name" value="Znf_PHD-finger"/>
</dbReference>
<evidence type="ECO:0000256" key="9">
    <source>
        <dbReference type="PROSITE-ProRule" id="PRU00146"/>
    </source>
</evidence>
<evidence type="ECO:0000256" key="8">
    <source>
        <dbReference type="PIRSR" id="PIRSR628651-51"/>
    </source>
</evidence>
<dbReference type="GO" id="GO:0006325">
    <property type="term" value="P:chromatin organization"/>
    <property type="evidence" value="ECO:0007669"/>
    <property type="project" value="UniProtKB-KW"/>
</dbReference>
<evidence type="ECO:0000256" key="5">
    <source>
        <dbReference type="ARBA" id="ARBA00022833"/>
    </source>
</evidence>
<comment type="function">
    <text evidence="10">Component of an histone acetyltransferase complex.</text>
</comment>
<evidence type="ECO:0000256" key="2">
    <source>
        <dbReference type="ARBA" id="ARBA00010210"/>
    </source>
</evidence>
<dbReference type="GO" id="GO:0005634">
    <property type="term" value="C:nucleus"/>
    <property type="evidence" value="ECO:0007669"/>
    <property type="project" value="UniProtKB-SubCell"/>
</dbReference>
<proteinExistence type="inferred from homology"/>
<dbReference type="SMART" id="SM01408">
    <property type="entry name" value="ING"/>
    <property type="match status" value="1"/>
</dbReference>
<dbReference type="PANTHER" id="PTHR10333:SF42">
    <property type="entry name" value="INHIBITOR OF GROWTH PROTEIN 5"/>
    <property type="match status" value="1"/>
</dbReference>
<dbReference type="InterPro" id="IPR001965">
    <property type="entry name" value="Znf_PHD"/>
</dbReference>
<sequence>GFLALGSGDAHRCAASSCSFLTRPSTKFSLPGVSDVPAELERWFRGMRELDERAHGLQVQLEADCQQQLRLAAEQQQHGNKRAKGAGDMDAGPTPPSQPGNEPVDLDQRIEDTTAELLKLSAEKTNAAQQIYDYVDQHIRKLDKDLKTFDAEIAVERSKLGLPPIEVAGTDAEAKRSRKDGGTPHVMTSEELYQAALAAADASEPTYCYCKRISFGEMIACEHPECLIEWFHFECVGLTAENRPKGKWYCKECRKLMGKK</sequence>
<dbReference type="InterPro" id="IPR028651">
    <property type="entry name" value="ING_fam"/>
</dbReference>
<gene>
    <name evidence="13" type="ORF">g.7722</name>
</gene>
<name>A0A1D2A158_AUXPR</name>
<feature type="binding site" evidence="8">
    <location>
        <position position="253"/>
    </location>
    <ligand>
        <name>Zn(2+)</name>
        <dbReference type="ChEBI" id="CHEBI:29105"/>
        <label>2</label>
    </ligand>
</feature>
<comment type="subunit">
    <text evidence="10">Component of an histone acetyltransferase complex. Interacts with H3K4me3 and to a lesser extent with H3K4me2.</text>
</comment>
<feature type="binding site" evidence="8">
    <location>
        <position position="210"/>
    </location>
    <ligand>
        <name>Zn(2+)</name>
        <dbReference type="ChEBI" id="CHEBI:29105"/>
        <label>1</label>
    </ligand>
</feature>
<dbReference type="CDD" id="cd15587">
    <property type="entry name" value="PHD_Yng1p_like"/>
    <property type="match status" value="1"/>
</dbReference>
<dbReference type="SUPFAM" id="SSF57903">
    <property type="entry name" value="FYVE/PHD zinc finger"/>
    <property type="match status" value="1"/>
</dbReference>
<feature type="binding site" evidence="8">
    <location>
        <position position="226"/>
    </location>
    <ligand>
        <name>Zn(2+)</name>
        <dbReference type="ChEBI" id="CHEBI:29105"/>
        <label>2</label>
    </ligand>
</feature>
<feature type="binding site" evidence="8">
    <location>
        <position position="221"/>
    </location>
    <ligand>
        <name>Zn(2+)</name>
        <dbReference type="ChEBI" id="CHEBI:29105"/>
        <label>2</label>
    </ligand>
</feature>
<evidence type="ECO:0000256" key="4">
    <source>
        <dbReference type="ARBA" id="ARBA00022771"/>
    </source>
</evidence>
<dbReference type="EMBL" id="GDKF01005705">
    <property type="protein sequence ID" value="JAT72917.1"/>
    <property type="molecule type" value="Transcribed_RNA"/>
</dbReference>
<comment type="domain">
    <text evidence="10">The PHD-type zinc finger mediates the binding to H3K4me3.</text>
</comment>
<feature type="domain" description="PHD-type" evidence="12">
    <location>
        <begin position="205"/>
        <end position="256"/>
    </location>
</feature>
<feature type="binding site" evidence="8">
    <location>
        <position position="250"/>
    </location>
    <ligand>
        <name>Zn(2+)</name>
        <dbReference type="ChEBI" id="CHEBI:29105"/>
        <label>2</label>
    </ligand>
</feature>
<feature type="binding site" evidence="8">
    <location>
        <position position="232"/>
    </location>
    <ligand>
        <name>Zn(2+)</name>
        <dbReference type="ChEBI" id="CHEBI:29105"/>
        <label>1</label>
    </ligand>
</feature>
<evidence type="ECO:0000256" key="7">
    <source>
        <dbReference type="ARBA" id="ARBA00023242"/>
    </source>
</evidence>
<dbReference type="PANTHER" id="PTHR10333">
    <property type="entry name" value="INHIBITOR OF GROWTH PROTEIN"/>
    <property type="match status" value="1"/>
</dbReference>
<keyword evidence="7 10" id="KW-0539">Nucleus</keyword>
<dbReference type="Gene3D" id="6.10.140.1740">
    <property type="match status" value="1"/>
</dbReference>
<evidence type="ECO:0000256" key="11">
    <source>
        <dbReference type="SAM" id="MobiDB-lite"/>
    </source>
</evidence>
<dbReference type="Pfam" id="PF12998">
    <property type="entry name" value="ING"/>
    <property type="match status" value="1"/>
</dbReference>
<evidence type="ECO:0000259" key="12">
    <source>
        <dbReference type="PROSITE" id="PS50016"/>
    </source>
</evidence>
<dbReference type="InterPro" id="IPR024610">
    <property type="entry name" value="ING_N_histone-binding"/>
</dbReference>
<dbReference type="PROSITE" id="PS01359">
    <property type="entry name" value="ZF_PHD_1"/>
    <property type="match status" value="1"/>
</dbReference>
<keyword evidence="3 8" id="KW-0479">Metal-binding</keyword>
<dbReference type="AlphaFoldDB" id="A0A1D2A158"/>
<dbReference type="PROSITE" id="PS50016">
    <property type="entry name" value="ZF_PHD_2"/>
    <property type="match status" value="1"/>
</dbReference>
<dbReference type="GO" id="GO:0008270">
    <property type="term" value="F:zinc ion binding"/>
    <property type="evidence" value="ECO:0007669"/>
    <property type="project" value="UniProtKB-KW"/>
</dbReference>
<evidence type="ECO:0000256" key="6">
    <source>
        <dbReference type="ARBA" id="ARBA00022853"/>
    </source>
</evidence>
<evidence type="ECO:0000313" key="13">
    <source>
        <dbReference type="EMBL" id="JAT72917.1"/>
    </source>
</evidence>
<comment type="similarity">
    <text evidence="2 10">Belongs to the ING family.</text>
</comment>
<comment type="subcellular location">
    <subcellularLocation>
        <location evidence="1 10">Nucleus</location>
    </subcellularLocation>
</comment>
<evidence type="ECO:0000256" key="1">
    <source>
        <dbReference type="ARBA" id="ARBA00004123"/>
    </source>
</evidence>
<feature type="region of interest" description="Disordered" evidence="11">
    <location>
        <begin position="73"/>
        <end position="105"/>
    </location>
</feature>
<evidence type="ECO:0000256" key="3">
    <source>
        <dbReference type="ARBA" id="ARBA00022723"/>
    </source>
</evidence>
<dbReference type="InterPro" id="IPR011011">
    <property type="entry name" value="Znf_FYVE_PHD"/>
</dbReference>
<dbReference type="InterPro" id="IPR019786">
    <property type="entry name" value="Zinc_finger_PHD-type_CS"/>
</dbReference>
<dbReference type="Gene3D" id="3.30.40.10">
    <property type="entry name" value="Zinc/RING finger domain, C3HC4 (zinc finger)"/>
    <property type="match status" value="1"/>
</dbReference>
<accession>A0A1D2A158</accession>
<feature type="binding site" evidence="8">
    <location>
        <position position="235"/>
    </location>
    <ligand>
        <name>Zn(2+)</name>
        <dbReference type="ChEBI" id="CHEBI:29105"/>
        <label>1</label>
    </ligand>
</feature>
<keyword evidence="4 9" id="KW-0863">Zinc-finger</keyword>
<evidence type="ECO:0000256" key="10">
    <source>
        <dbReference type="RuleBase" id="RU361213"/>
    </source>
</evidence>
<dbReference type="InterPro" id="IPR013083">
    <property type="entry name" value="Znf_RING/FYVE/PHD"/>
</dbReference>
<feature type="binding site" evidence="8">
    <location>
        <position position="208"/>
    </location>
    <ligand>
        <name>Zn(2+)</name>
        <dbReference type="ChEBI" id="CHEBI:29105"/>
        <label>1</label>
    </ligand>
</feature>